<evidence type="ECO:0000256" key="5">
    <source>
        <dbReference type="ARBA" id="ARBA00023163"/>
    </source>
</evidence>
<dbReference type="SMART" id="SM00862">
    <property type="entry name" value="Trans_reg_C"/>
    <property type="match status" value="1"/>
</dbReference>
<gene>
    <name evidence="8" type="primary">qseB_27</name>
    <name evidence="8" type="ORF">GALL_402410</name>
</gene>
<organism evidence="8">
    <name type="scientific">mine drainage metagenome</name>
    <dbReference type="NCBI Taxonomy" id="410659"/>
    <lineage>
        <taxon>unclassified sequences</taxon>
        <taxon>metagenomes</taxon>
        <taxon>ecological metagenomes</taxon>
    </lineage>
</organism>
<dbReference type="GO" id="GO:0006355">
    <property type="term" value="P:regulation of DNA-templated transcription"/>
    <property type="evidence" value="ECO:0007669"/>
    <property type="project" value="InterPro"/>
</dbReference>
<dbReference type="InterPro" id="IPR001867">
    <property type="entry name" value="OmpR/PhoB-type_DNA-bd"/>
</dbReference>
<comment type="caution">
    <text evidence="8">The sequence shown here is derived from an EMBL/GenBank/DDBJ whole genome shotgun (WGS) entry which is preliminary data.</text>
</comment>
<dbReference type="InterPro" id="IPR001789">
    <property type="entry name" value="Sig_transdc_resp-reg_receiver"/>
</dbReference>
<proteinExistence type="predicted"/>
<dbReference type="FunFam" id="3.40.50.2300:FF:000002">
    <property type="entry name" value="DNA-binding response regulator PhoP"/>
    <property type="match status" value="1"/>
</dbReference>
<dbReference type="InterPro" id="IPR011006">
    <property type="entry name" value="CheY-like_superfamily"/>
</dbReference>
<dbReference type="InterPro" id="IPR039420">
    <property type="entry name" value="WalR-like"/>
</dbReference>
<evidence type="ECO:0000256" key="3">
    <source>
        <dbReference type="ARBA" id="ARBA00023015"/>
    </source>
</evidence>
<dbReference type="InterPro" id="IPR036388">
    <property type="entry name" value="WH-like_DNA-bd_sf"/>
</dbReference>
<dbReference type="Pfam" id="PF00072">
    <property type="entry name" value="Response_reg"/>
    <property type="match status" value="1"/>
</dbReference>
<protein>
    <submittedName>
        <fullName evidence="8">Transcriptional regulatory protein QseB</fullName>
    </submittedName>
</protein>
<dbReference type="GO" id="GO:0005829">
    <property type="term" value="C:cytosol"/>
    <property type="evidence" value="ECO:0007669"/>
    <property type="project" value="TreeGrafter"/>
</dbReference>
<dbReference type="SUPFAM" id="SSF52172">
    <property type="entry name" value="CheY-like"/>
    <property type="match status" value="1"/>
</dbReference>
<dbReference type="GO" id="GO:0000156">
    <property type="term" value="F:phosphorelay response regulator activity"/>
    <property type="evidence" value="ECO:0007669"/>
    <property type="project" value="TreeGrafter"/>
</dbReference>
<dbReference type="PROSITE" id="PS50110">
    <property type="entry name" value="RESPONSE_REGULATORY"/>
    <property type="match status" value="1"/>
</dbReference>
<evidence type="ECO:0000259" key="6">
    <source>
        <dbReference type="PROSITE" id="PS50110"/>
    </source>
</evidence>
<keyword evidence="4" id="KW-0238">DNA-binding</keyword>
<dbReference type="PANTHER" id="PTHR48111:SF67">
    <property type="entry name" value="TRANSCRIPTIONAL REGULATORY PROTEIN TCTD"/>
    <property type="match status" value="1"/>
</dbReference>
<dbReference type="PANTHER" id="PTHR48111">
    <property type="entry name" value="REGULATOR OF RPOS"/>
    <property type="match status" value="1"/>
</dbReference>
<keyword evidence="5" id="KW-0804">Transcription</keyword>
<dbReference type="Pfam" id="PF00486">
    <property type="entry name" value="Trans_reg_C"/>
    <property type="match status" value="1"/>
</dbReference>
<evidence type="ECO:0000256" key="4">
    <source>
        <dbReference type="ARBA" id="ARBA00023125"/>
    </source>
</evidence>
<sequence>MRILLVEDDAMLGAATQQRLRDEAYAVDWVIDADAAELALRDDAYEAVLLDLGLPGRDGLELLRALRQRGNAVAVLVVTARDAVHDCIAALDLGADDYLNKPFDSGELLARLRAVVRRRAGQATAVLGNGRVQLDPRSRCASAGGAEVRLTAREFALLHALLLRPGAILSRRELEDRIYGWNEEVESNAVEFLIHGLRRKLGADVIRNVRGVGWMVERERRDDDA</sequence>
<dbReference type="CDD" id="cd00383">
    <property type="entry name" value="trans_reg_C"/>
    <property type="match status" value="1"/>
</dbReference>
<feature type="domain" description="OmpR/PhoB-type" evidence="7">
    <location>
        <begin position="122"/>
        <end position="218"/>
    </location>
</feature>
<feature type="domain" description="Response regulatory" evidence="6">
    <location>
        <begin position="2"/>
        <end position="116"/>
    </location>
</feature>
<dbReference type="AlphaFoldDB" id="A0A1J5QKL9"/>
<dbReference type="EMBL" id="MLJW01001479">
    <property type="protein sequence ID" value="OIQ78059.1"/>
    <property type="molecule type" value="Genomic_DNA"/>
</dbReference>
<dbReference type="PROSITE" id="PS51755">
    <property type="entry name" value="OMPR_PHOB"/>
    <property type="match status" value="1"/>
</dbReference>
<dbReference type="GO" id="GO:0000976">
    <property type="term" value="F:transcription cis-regulatory region binding"/>
    <property type="evidence" value="ECO:0007669"/>
    <property type="project" value="TreeGrafter"/>
</dbReference>
<evidence type="ECO:0000256" key="1">
    <source>
        <dbReference type="ARBA" id="ARBA00022553"/>
    </source>
</evidence>
<evidence type="ECO:0000256" key="2">
    <source>
        <dbReference type="ARBA" id="ARBA00023012"/>
    </source>
</evidence>
<reference evidence="8" key="1">
    <citation type="submission" date="2016-10" db="EMBL/GenBank/DDBJ databases">
        <title>Sequence of Gallionella enrichment culture.</title>
        <authorList>
            <person name="Poehlein A."/>
            <person name="Muehling M."/>
            <person name="Daniel R."/>
        </authorList>
    </citation>
    <scope>NUCLEOTIDE SEQUENCE</scope>
</reference>
<name>A0A1J5QKL9_9ZZZZ</name>
<dbReference type="SMART" id="SM00448">
    <property type="entry name" value="REC"/>
    <property type="match status" value="1"/>
</dbReference>
<dbReference type="Gene3D" id="3.40.50.2300">
    <property type="match status" value="1"/>
</dbReference>
<accession>A0A1J5QKL9</accession>
<dbReference type="GO" id="GO:0032993">
    <property type="term" value="C:protein-DNA complex"/>
    <property type="evidence" value="ECO:0007669"/>
    <property type="project" value="TreeGrafter"/>
</dbReference>
<keyword evidence="1" id="KW-0597">Phosphoprotein</keyword>
<evidence type="ECO:0000313" key="8">
    <source>
        <dbReference type="EMBL" id="OIQ78059.1"/>
    </source>
</evidence>
<keyword evidence="2" id="KW-0902">Two-component regulatory system</keyword>
<dbReference type="Gene3D" id="1.10.10.10">
    <property type="entry name" value="Winged helix-like DNA-binding domain superfamily/Winged helix DNA-binding domain"/>
    <property type="match status" value="1"/>
</dbReference>
<keyword evidence="3" id="KW-0805">Transcription regulation</keyword>
<dbReference type="Gene3D" id="6.10.250.690">
    <property type="match status" value="1"/>
</dbReference>
<evidence type="ECO:0000259" key="7">
    <source>
        <dbReference type="PROSITE" id="PS51755"/>
    </source>
</evidence>